<dbReference type="GO" id="GO:0005634">
    <property type="term" value="C:nucleus"/>
    <property type="evidence" value="ECO:0007669"/>
    <property type="project" value="TreeGrafter"/>
</dbReference>
<proteinExistence type="inferred from homology"/>
<gene>
    <name evidence="4" type="primary">VPS72</name>
    <name evidence="4" type="ORF">A0J61_10196</name>
</gene>
<dbReference type="FunCoup" id="A0A1C7MY76">
    <property type="interactions" value="508"/>
</dbReference>
<dbReference type="PANTHER" id="PTHR13275:SF4">
    <property type="entry name" value="VACUOLAR PROTEIN SORTING-ASSOCIATED PROTEIN 72 HOMOLOG"/>
    <property type="match status" value="1"/>
</dbReference>
<evidence type="ECO:0000256" key="1">
    <source>
        <dbReference type="ARBA" id="ARBA00006832"/>
    </source>
</evidence>
<name>A0A1C7MY76_9FUNG</name>
<dbReference type="InParanoid" id="A0A1C7MY76"/>
<dbReference type="AlphaFoldDB" id="A0A1C7MY76"/>
<dbReference type="Proteomes" id="UP000093000">
    <property type="component" value="Unassembled WGS sequence"/>
</dbReference>
<dbReference type="Pfam" id="PF05764">
    <property type="entry name" value="YL1"/>
    <property type="match status" value="1"/>
</dbReference>
<feature type="region of interest" description="Disordered" evidence="2">
    <location>
        <begin position="1"/>
        <end position="109"/>
    </location>
</feature>
<evidence type="ECO:0000313" key="5">
    <source>
        <dbReference type="Proteomes" id="UP000093000"/>
    </source>
</evidence>
<feature type="compositionally biased region" description="Basic and acidic residues" evidence="2">
    <location>
        <begin position="65"/>
        <end position="85"/>
    </location>
</feature>
<reference evidence="4 5" key="1">
    <citation type="submission" date="2016-03" db="EMBL/GenBank/DDBJ databases">
        <title>Choanephora cucurbitarum.</title>
        <authorList>
            <person name="Min B."/>
            <person name="Park H."/>
            <person name="Park J.-H."/>
            <person name="Shin H.-D."/>
            <person name="Choi I.-G."/>
        </authorList>
    </citation>
    <scope>NUCLEOTIDE SEQUENCE [LARGE SCALE GENOMIC DNA]</scope>
    <source>
        <strain evidence="4 5">KUS-F28377</strain>
    </source>
</reference>
<keyword evidence="5" id="KW-1185">Reference proteome</keyword>
<evidence type="ECO:0000256" key="2">
    <source>
        <dbReference type="SAM" id="MobiDB-lite"/>
    </source>
</evidence>
<dbReference type="PANTHER" id="PTHR13275">
    <property type="entry name" value="YL-1 PROTEIN TRANSCRIPTION FACTOR-LIKE 1"/>
    <property type="match status" value="1"/>
</dbReference>
<dbReference type="EMBL" id="LUGH01001068">
    <property type="protein sequence ID" value="OBZ81752.1"/>
    <property type="molecule type" value="Genomic_DNA"/>
</dbReference>
<feature type="compositionally biased region" description="Basic and acidic residues" evidence="2">
    <location>
        <begin position="1"/>
        <end position="11"/>
    </location>
</feature>
<evidence type="ECO:0000313" key="4">
    <source>
        <dbReference type="EMBL" id="OBZ81752.1"/>
    </source>
</evidence>
<dbReference type="SMART" id="SM00993">
    <property type="entry name" value="YL1_C"/>
    <property type="match status" value="1"/>
</dbReference>
<protein>
    <submittedName>
        <fullName evidence="4">Vacuolar protein sorting-associated protein 72</fullName>
    </submittedName>
</protein>
<comment type="caution">
    <text evidence="4">The sequence shown here is derived from an EMBL/GenBank/DDBJ whole genome shotgun (WGS) entry which is preliminary data.</text>
</comment>
<sequence length="349" mass="40337">MSLVQERERRANAGSRMRALLNQEEDMEELFEYQEDDEEDAAFSAAEEEEDKVDSDFDLDSSEGEQEHIEEGRQMDKQIALDEKKARKATTFNPSSTVPKPATKKPAEKRKRVFVEELTEERTIRYSSRKNTILNRILVEGQLREHEKRRALQPKRDRPVVNKLTQEELLAEAAITEEANKNSLLEWQQREAERKENAKKTDIKGVVGPFVRYHSFKDALQVKSADSETIVYDLDAMGRTLMTFVEEEDLQEYDPEEREREVGIDQLGMIHHLSEWFEKLPKPNKPIVCPINGDLAKYRDPSSDVPYANVQSYRAIKSCLNHQTRWSPISHLYLGRLPSAKGVPEGFDA</sequence>
<dbReference type="Pfam" id="PF08265">
    <property type="entry name" value="YL1_C"/>
    <property type="match status" value="1"/>
</dbReference>
<dbReference type="InterPro" id="IPR046757">
    <property type="entry name" value="YL1_N"/>
</dbReference>
<evidence type="ECO:0000259" key="3">
    <source>
        <dbReference type="SMART" id="SM00993"/>
    </source>
</evidence>
<feature type="compositionally biased region" description="Acidic residues" evidence="2">
    <location>
        <begin position="23"/>
        <end position="64"/>
    </location>
</feature>
<dbReference type="InterPro" id="IPR013272">
    <property type="entry name" value="Vps72/YL1_C"/>
</dbReference>
<feature type="domain" description="Vps72/YL1 C-terminal" evidence="3">
    <location>
        <begin position="287"/>
        <end position="316"/>
    </location>
</feature>
<accession>A0A1C7MY76</accession>
<organism evidence="4 5">
    <name type="scientific">Choanephora cucurbitarum</name>
    <dbReference type="NCBI Taxonomy" id="101091"/>
    <lineage>
        <taxon>Eukaryota</taxon>
        <taxon>Fungi</taxon>
        <taxon>Fungi incertae sedis</taxon>
        <taxon>Mucoromycota</taxon>
        <taxon>Mucoromycotina</taxon>
        <taxon>Mucoromycetes</taxon>
        <taxon>Mucorales</taxon>
        <taxon>Mucorineae</taxon>
        <taxon>Choanephoraceae</taxon>
        <taxon>Choanephoroideae</taxon>
        <taxon>Choanephora</taxon>
    </lineage>
</organism>
<dbReference type="STRING" id="101091.A0A1C7MY76"/>
<comment type="similarity">
    <text evidence="1">Belongs to the VPS72/YL1 family.</text>
</comment>
<dbReference type="OrthoDB" id="78296at2759"/>